<dbReference type="GO" id="GO:0005770">
    <property type="term" value="C:late endosome"/>
    <property type="evidence" value="ECO:0007669"/>
    <property type="project" value="TreeGrafter"/>
</dbReference>
<comment type="caution">
    <text evidence="3">The sequence shown here is derived from an EMBL/GenBank/DDBJ whole genome shotgun (WGS) entry which is preliminary data.</text>
</comment>
<organism evidence="3 4">
    <name type="scientific">Blastomyces parvus</name>
    <dbReference type="NCBI Taxonomy" id="2060905"/>
    <lineage>
        <taxon>Eukaryota</taxon>
        <taxon>Fungi</taxon>
        <taxon>Dikarya</taxon>
        <taxon>Ascomycota</taxon>
        <taxon>Pezizomycotina</taxon>
        <taxon>Eurotiomycetes</taxon>
        <taxon>Eurotiomycetidae</taxon>
        <taxon>Onygenales</taxon>
        <taxon>Ajellomycetaceae</taxon>
        <taxon>Blastomyces</taxon>
    </lineage>
</organism>
<accession>A0A2B7X6N3</accession>
<dbReference type="InterPro" id="IPR036188">
    <property type="entry name" value="FAD/NAD-bd_sf"/>
</dbReference>
<evidence type="ECO:0000313" key="4">
    <source>
        <dbReference type="Proteomes" id="UP000224080"/>
    </source>
</evidence>
<proteinExistence type="predicted"/>
<name>A0A2B7X6N3_9EURO</name>
<dbReference type="Gene3D" id="3.30.9.10">
    <property type="entry name" value="D-Amino Acid Oxidase, subunit A, domain 2"/>
    <property type="match status" value="1"/>
</dbReference>
<dbReference type="SUPFAM" id="SSF51905">
    <property type="entry name" value="FAD/NAD(P)-binding domain"/>
    <property type="match status" value="1"/>
</dbReference>
<dbReference type="Gene3D" id="3.50.50.60">
    <property type="entry name" value="FAD/NAD(P)-binding domain"/>
    <property type="match status" value="3"/>
</dbReference>
<protein>
    <recommendedName>
        <fullName evidence="2">FAD dependent oxidoreductase domain-containing protein</fullName>
    </recommendedName>
</protein>
<dbReference type="GO" id="GO:0042147">
    <property type="term" value="P:retrograde transport, endosome to Golgi"/>
    <property type="evidence" value="ECO:0007669"/>
    <property type="project" value="TreeGrafter"/>
</dbReference>
<feature type="domain" description="FAD dependent oxidoreductase" evidence="2">
    <location>
        <begin position="37"/>
        <end position="451"/>
    </location>
</feature>
<evidence type="ECO:0000259" key="2">
    <source>
        <dbReference type="Pfam" id="PF01266"/>
    </source>
</evidence>
<sequence length="470" mass="51166">MDFSRYLPRALCCQPRGSASQEDLSSPTPTPAPITTVVIGAGVIGLSTAYYLALALNKTASYMPPSSEPDIVVIDSSHDICPGASGKATGSLGDFGFGSETALLGTLSYQLHKELASKYNGGEIYEFSDLKIFRVSKNDTGNPSTPDTWGPSPPVNKTISDLPSWINPSNDWDVQSLAEVPYASHLDPEKFCRFLRHRCEMLGIRFLLNSAVISVQRNDARQSFTGVTVQTRDETHSTHTIACRAVVIAAGPWSTRVFSRLFPAGRLDLRMDSTNSAGHYALVRNPRWTPGDDEHGVTQIYLNDVANGLNRLDITSFLSGYLYIGGWGAKPERLPEFAEGVQGQPDEIEAMLNMVRQYLRLEAHEELEIVKSGRAYRPLTAPNIPTITKVNWEMLGNSKATPESEGPRNGFKQQQQQQHGSPVIGGLYLNTGHNSDGITLGPGSGKVMSELLLGRTPSVSTSNFGFTSTK</sequence>
<dbReference type="GO" id="GO:0005829">
    <property type="term" value="C:cytosol"/>
    <property type="evidence" value="ECO:0007669"/>
    <property type="project" value="GOC"/>
</dbReference>
<dbReference type="EMBL" id="PDNC01000039">
    <property type="protein sequence ID" value="PGH04387.1"/>
    <property type="molecule type" value="Genomic_DNA"/>
</dbReference>
<gene>
    <name evidence="3" type="ORF">GX51_03546</name>
</gene>
<dbReference type="Pfam" id="PF01266">
    <property type="entry name" value="DAO"/>
    <property type="match status" value="1"/>
</dbReference>
<dbReference type="PANTHER" id="PTHR13847:SF185">
    <property type="entry name" value="FAD DEPENDENT OXIDOREDUCTASE SUPERFAMILY (AFU_ORTHOLOGUE AFUA_3G02360)"/>
    <property type="match status" value="1"/>
</dbReference>
<feature type="region of interest" description="Disordered" evidence="1">
    <location>
        <begin position="397"/>
        <end position="428"/>
    </location>
</feature>
<keyword evidence="4" id="KW-1185">Reference proteome</keyword>
<dbReference type="InterPro" id="IPR006076">
    <property type="entry name" value="FAD-dep_OxRdtase"/>
</dbReference>
<dbReference type="PANTHER" id="PTHR13847">
    <property type="entry name" value="SARCOSINE DEHYDROGENASE-RELATED"/>
    <property type="match status" value="1"/>
</dbReference>
<dbReference type="STRING" id="2060905.A0A2B7X6N3"/>
<dbReference type="OrthoDB" id="498204at2759"/>
<dbReference type="AlphaFoldDB" id="A0A2B7X6N3"/>
<evidence type="ECO:0000256" key="1">
    <source>
        <dbReference type="SAM" id="MobiDB-lite"/>
    </source>
</evidence>
<reference evidence="3 4" key="1">
    <citation type="submission" date="2017-10" db="EMBL/GenBank/DDBJ databases">
        <title>Comparative genomics in systemic dimorphic fungi from Ajellomycetaceae.</title>
        <authorList>
            <person name="Munoz J.F."/>
            <person name="Mcewen J.G."/>
            <person name="Clay O.K."/>
            <person name="Cuomo C.A."/>
        </authorList>
    </citation>
    <scope>NUCLEOTIDE SEQUENCE [LARGE SCALE GENOMIC DNA]</scope>
    <source>
        <strain evidence="3 4">UAMH130</strain>
    </source>
</reference>
<dbReference type="Proteomes" id="UP000224080">
    <property type="component" value="Unassembled WGS sequence"/>
</dbReference>
<evidence type="ECO:0000313" key="3">
    <source>
        <dbReference type="EMBL" id="PGH04387.1"/>
    </source>
</evidence>